<feature type="transmembrane region" description="Helical" evidence="2">
    <location>
        <begin position="93"/>
        <end position="113"/>
    </location>
</feature>
<feature type="transmembrane region" description="Helical" evidence="2">
    <location>
        <begin position="149"/>
        <end position="170"/>
    </location>
</feature>
<feature type="region of interest" description="Disordered" evidence="1">
    <location>
        <begin position="28"/>
        <end position="86"/>
    </location>
</feature>
<feature type="chain" id="PRO_5001496444" evidence="3">
    <location>
        <begin position="26"/>
        <end position="245"/>
    </location>
</feature>
<feature type="compositionally biased region" description="Basic and acidic residues" evidence="1">
    <location>
        <begin position="73"/>
        <end position="85"/>
    </location>
</feature>
<feature type="compositionally biased region" description="Pro residues" evidence="1">
    <location>
        <begin position="34"/>
        <end position="72"/>
    </location>
</feature>
<name>A0A017T9F1_9BACT</name>
<dbReference type="STRING" id="1192034.CAP_3381"/>
<dbReference type="AlphaFoldDB" id="A0A017T9F1"/>
<dbReference type="EMBL" id="ASRX01000025">
    <property type="protein sequence ID" value="EYF05241.1"/>
    <property type="molecule type" value="Genomic_DNA"/>
</dbReference>
<accession>A0A017T9F1</accession>
<feature type="transmembrane region" description="Helical" evidence="2">
    <location>
        <begin position="182"/>
        <end position="200"/>
    </location>
</feature>
<proteinExistence type="predicted"/>
<dbReference type="Proteomes" id="UP000019678">
    <property type="component" value="Unassembled WGS sequence"/>
</dbReference>
<keyword evidence="2" id="KW-1133">Transmembrane helix</keyword>
<protein>
    <submittedName>
        <fullName evidence="4">Uncharacterized protein</fullName>
    </submittedName>
</protein>
<evidence type="ECO:0000256" key="3">
    <source>
        <dbReference type="SAM" id="SignalP"/>
    </source>
</evidence>
<evidence type="ECO:0000256" key="1">
    <source>
        <dbReference type="SAM" id="MobiDB-lite"/>
    </source>
</evidence>
<evidence type="ECO:0000256" key="2">
    <source>
        <dbReference type="SAM" id="Phobius"/>
    </source>
</evidence>
<keyword evidence="2" id="KW-0472">Membrane</keyword>
<evidence type="ECO:0000313" key="4">
    <source>
        <dbReference type="EMBL" id="EYF05241.1"/>
    </source>
</evidence>
<comment type="caution">
    <text evidence="4">The sequence shown here is derived from an EMBL/GenBank/DDBJ whole genome shotgun (WGS) entry which is preliminary data.</text>
</comment>
<keyword evidence="3" id="KW-0732">Signal</keyword>
<gene>
    <name evidence="4" type="ORF">CAP_3381</name>
</gene>
<feature type="signal peptide" evidence="3">
    <location>
        <begin position="1"/>
        <end position="25"/>
    </location>
</feature>
<organism evidence="4 5">
    <name type="scientific">Chondromyces apiculatus DSM 436</name>
    <dbReference type="NCBI Taxonomy" id="1192034"/>
    <lineage>
        <taxon>Bacteria</taxon>
        <taxon>Pseudomonadati</taxon>
        <taxon>Myxococcota</taxon>
        <taxon>Polyangia</taxon>
        <taxon>Polyangiales</taxon>
        <taxon>Polyangiaceae</taxon>
        <taxon>Chondromyces</taxon>
    </lineage>
</organism>
<evidence type="ECO:0000313" key="5">
    <source>
        <dbReference type="Proteomes" id="UP000019678"/>
    </source>
</evidence>
<sequence>MPLCHLSVLLGVTPALLAVSLPARADAPPTALQPMPPSPGAQPAPKPGTQPPPPGAFFPPRQPVGPGPSPYPDPRDYEAYDENRPENTPARRWYGWQTLLAMGASSATFPLAFVTTDGSFLGLPISGFLLGGPIVHWSHGHVRRGFNVLGMHFGLSAAGILLGLGLDCAIDVCTGHGKVENLLYAGMVGAGLGLLTSNIIDATVIAYEDRPGEVNAARQPGLQLSLVPTLDLHQGRATLGIGGTF</sequence>
<dbReference type="RefSeq" id="WP_197041226.1">
    <property type="nucleotide sequence ID" value="NZ_ASRX01000025.1"/>
</dbReference>
<keyword evidence="2" id="KW-0812">Transmembrane</keyword>
<keyword evidence="5" id="KW-1185">Reference proteome</keyword>
<feature type="transmembrane region" description="Helical" evidence="2">
    <location>
        <begin position="120"/>
        <end position="137"/>
    </location>
</feature>
<reference evidence="4 5" key="1">
    <citation type="submission" date="2013-05" db="EMBL/GenBank/DDBJ databases">
        <title>Genome assembly of Chondromyces apiculatus DSM 436.</title>
        <authorList>
            <person name="Sharma G."/>
            <person name="Khatri I."/>
            <person name="Kaur C."/>
            <person name="Mayilraj S."/>
            <person name="Subramanian S."/>
        </authorList>
    </citation>
    <scope>NUCLEOTIDE SEQUENCE [LARGE SCALE GENOMIC DNA]</scope>
    <source>
        <strain evidence="4 5">DSM 436</strain>
    </source>
</reference>